<gene>
    <name evidence="1" type="ORF">SCHPADRAFT_947672</name>
</gene>
<sequence length="237" mass="27124">MTPLPLKCWHLPSPFDFHQPIAVQHAWDDRRILFVDTFRYVLATRNCTSVGASSPFDIYHQRLWRIHGCRFALTKALRELSIMFRRRPIPWNRTSIPVSVISNKNLDLETLTIRISAFRAADMYRPTSQEGQGTLAKSREELSKYTVIAMRVPDACIGFGAARGSPFDMCRQQHGRIIPRQLSKRTQHPQCEIPLAETFDLYRQQRQTLGYGFALAKAHRELPICTLNVNVAASSNG</sequence>
<evidence type="ECO:0000313" key="2">
    <source>
        <dbReference type="Proteomes" id="UP000053477"/>
    </source>
</evidence>
<dbReference type="InParanoid" id="A0A0H2QY44"/>
<reference evidence="1 2" key="1">
    <citation type="submission" date="2015-04" db="EMBL/GenBank/DDBJ databases">
        <title>Complete genome sequence of Schizopora paradoxa KUC8140, a cosmopolitan wood degrader in East Asia.</title>
        <authorList>
            <consortium name="DOE Joint Genome Institute"/>
            <person name="Min B."/>
            <person name="Park H."/>
            <person name="Jang Y."/>
            <person name="Kim J.-J."/>
            <person name="Kim K.H."/>
            <person name="Pangilinan J."/>
            <person name="Lipzen A."/>
            <person name="Riley R."/>
            <person name="Grigoriev I.V."/>
            <person name="Spatafora J.W."/>
            <person name="Choi I.-G."/>
        </authorList>
    </citation>
    <scope>NUCLEOTIDE SEQUENCE [LARGE SCALE GENOMIC DNA]</scope>
    <source>
        <strain evidence="1 2">KUC8140</strain>
    </source>
</reference>
<keyword evidence="2" id="KW-1185">Reference proteome</keyword>
<accession>A0A0H2QY44</accession>
<dbReference type="EMBL" id="KQ086530">
    <property type="protein sequence ID" value="KLO04470.1"/>
    <property type="molecule type" value="Genomic_DNA"/>
</dbReference>
<proteinExistence type="predicted"/>
<dbReference type="Proteomes" id="UP000053477">
    <property type="component" value="Unassembled WGS sequence"/>
</dbReference>
<organism evidence="1 2">
    <name type="scientific">Schizopora paradoxa</name>
    <dbReference type="NCBI Taxonomy" id="27342"/>
    <lineage>
        <taxon>Eukaryota</taxon>
        <taxon>Fungi</taxon>
        <taxon>Dikarya</taxon>
        <taxon>Basidiomycota</taxon>
        <taxon>Agaricomycotina</taxon>
        <taxon>Agaricomycetes</taxon>
        <taxon>Hymenochaetales</taxon>
        <taxon>Schizoporaceae</taxon>
        <taxon>Schizopora</taxon>
    </lineage>
</organism>
<protein>
    <submittedName>
        <fullName evidence="1">Uncharacterized protein</fullName>
    </submittedName>
</protein>
<dbReference type="AlphaFoldDB" id="A0A0H2QY44"/>
<name>A0A0H2QY44_9AGAM</name>
<evidence type="ECO:0000313" key="1">
    <source>
        <dbReference type="EMBL" id="KLO04470.1"/>
    </source>
</evidence>